<feature type="region of interest" description="Disordered" evidence="2">
    <location>
        <begin position="893"/>
        <end position="921"/>
    </location>
</feature>
<evidence type="ECO:0000259" key="4">
    <source>
        <dbReference type="PROSITE" id="PS51444"/>
    </source>
</evidence>
<feature type="region of interest" description="Disordered" evidence="2">
    <location>
        <begin position="666"/>
        <end position="694"/>
    </location>
</feature>
<dbReference type="InterPro" id="IPR019309">
    <property type="entry name" value="WASHC3"/>
</dbReference>
<dbReference type="InterPro" id="IPR042201">
    <property type="entry name" value="FH2_Formin_sf"/>
</dbReference>
<dbReference type="GO" id="GO:0006887">
    <property type="term" value="P:exocytosis"/>
    <property type="evidence" value="ECO:0007669"/>
    <property type="project" value="TreeGrafter"/>
</dbReference>
<name>A0A5A8DZT0_CAFRO</name>
<feature type="compositionally biased region" description="Low complexity" evidence="2">
    <location>
        <begin position="537"/>
        <end position="558"/>
    </location>
</feature>
<dbReference type="InterPro" id="IPR029023">
    <property type="entry name" value="Tensin_phosphatase"/>
</dbReference>
<feature type="compositionally biased region" description="Low complexity" evidence="2">
    <location>
        <begin position="398"/>
        <end position="408"/>
    </location>
</feature>
<organism evidence="5 6">
    <name type="scientific">Cafeteria roenbergensis</name>
    <name type="common">Marine flagellate</name>
    <dbReference type="NCBI Taxonomy" id="33653"/>
    <lineage>
        <taxon>Eukaryota</taxon>
        <taxon>Sar</taxon>
        <taxon>Stramenopiles</taxon>
        <taxon>Bigyra</taxon>
        <taxon>Opalozoa</taxon>
        <taxon>Bicosoecida</taxon>
        <taxon>Cafeteriaceae</taxon>
        <taxon>Cafeteria</taxon>
    </lineage>
</organism>
<feature type="region of interest" description="Disordered" evidence="2">
    <location>
        <begin position="519"/>
        <end position="558"/>
    </location>
</feature>
<feature type="region of interest" description="Disordered" evidence="2">
    <location>
        <begin position="961"/>
        <end position="991"/>
    </location>
</feature>
<feature type="region of interest" description="Disordered" evidence="2">
    <location>
        <begin position="1099"/>
        <end position="1126"/>
    </location>
</feature>
<feature type="region of interest" description="Disordered" evidence="2">
    <location>
        <begin position="369"/>
        <end position="422"/>
    </location>
</feature>
<feature type="domain" description="FH2" evidence="4">
    <location>
        <begin position="1186"/>
        <end position="1373"/>
    </location>
</feature>
<evidence type="ECO:0000313" key="6">
    <source>
        <dbReference type="Proteomes" id="UP000324907"/>
    </source>
</evidence>
<accession>A0A5A8DZT0</accession>
<dbReference type="SUPFAM" id="SSF52799">
    <property type="entry name" value="(Phosphotyrosine protein) phosphatases II"/>
    <property type="match status" value="1"/>
</dbReference>
<dbReference type="Pfam" id="PF02181">
    <property type="entry name" value="FH2"/>
    <property type="match status" value="1"/>
</dbReference>
<evidence type="ECO:0000259" key="3">
    <source>
        <dbReference type="PROSITE" id="PS51181"/>
    </source>
</evidence>
<dbReference type="PROSITE" id="PS51181">
    <property type="entry name" value="PPASE_TENSIN"/>
    <property type="match status" value="1"/>
</dbReference>
<dbReference type="Proteomes" id="UP000324907">
    <property type="component" value="Unassembled WGS sequence"/>
</dbReference>
<evidence type="ECO:0008006" key="7">
    <source>
        <dbReference type="Google" id="ProtNLM"/>
    </source>
</evidence>
<protein>
    <recommendedName>
        <fullName evidence="7">Phosphatidylinositol-3,4,5-trisphosphate 3-phosphatase</fullName>
    </recommendedName>
</protein>
<feature type="region of interest" description="Disordered" evidence="2">
    <location>
        <begin position="598"/>
        <end position="626"/>
    </location>
</feature>
<dbReference type="InterPro" id="IPR029021">
    <property type="entry name" value="Prot-tyrosine_phosphatase-like"/>
</dbReference>
<dbReference type="PANTHER" id="PTHR13015:SF0">
    <property type="entry name" value="WASH COMPLEX SUBUNIT 3"/>
    <property type="match status" value="1"/>
</dbReference>
<dbReference type="PANTHER" id="PTHR13015">
    <property type="entry name" value="PROTEIN AD-016-RELATED"/>
    <property type="match status" value="1"/>
</dbReference>
<feature type="compositionally biased region" description="Low complexity" evidence="2">
    <location>
        <begin position="982"/>
        <end position="991"/>
    </location>
</feature>
<feature type="region of interest" description="Disordered" evidence="2">
    <location>
        <begin position="734"/>
        <end position="762"/>
    </location>
</feature>
<dbReference type="InterPro" id="IPR015425">
    <property type="entry name" value="FH2_Formin"/>
</dbReference>
<dbReference type="Gene3D" id="3.90.190.10">
    <property type="entry name" value="Protein tyrosine phosphatase superfamily"/>
    <property type="match status" value="1"/>
</dbReference>
<evidence type="ECO:0000256" key="1">
    <source>
        <dbReference type="ARBA" id="ARBA00006290"/>
    </source>
</evidence>
<dbReference type="Gene3D" id="1.20.58.2220">
    <property type="entry name" value="Formin, FH2 domain"/>
    <property type="match status" value="1"/>
</dbReference>
<sequence length="1373" mass="142743">MLRSISEFFSPTHAAPSSSPLDISKVTDRLYVMGLPWRRMTEATAQRNNIDEIAAHLRAQFGNHALLFDLTSRGPHGVDYSKFNHQVLHFEPDFSDRGHEDVPAIRQAFSFCYAAKFWTELHPRNVVVLFCKDGRRRSGFFAACWLAYSGVAADTMEGYQIFTAARLRGNIQGTDARSAAARAMRMRALPDERRKLRLLRSWAYLLVSTNTLLNQIAARPVTHELVKIIARFSGAMEQPGAPPPVVEVLVDGNPVFYSDEVYVRGDVCIRILTEQRTPAEEEREARALEAPSGLSPVTPSLSRPRIAARFAFHSSMLPALPDVVTHPFTADRVDLHHVELSGHPDKFSLHLILGPAPLEYNGAGLPEELGTAGPKADAARRLAASEAAGGSGRTPTPAASSADASGSAPLVRPPAPVESSSPTLASLVNVRDFQATRLGMMVVCFSHAVVPQESLMAAIVNRHRFDGDTVAAALQLTNNSEEAALGLLKDGLLASLARAPQFTEEECLGTAYGAAASMSSRDRPKAGAEPSLSGSQPGADAATPGGAGAPAAGPDAAGGVPLGQDPAYAPFFKMLKVGVPRPAVEIKVREAGLDPAALDADQSKPFGKPTAAGAGGAPAAGPDAAGGVPLGQDPAYAPFFKMLKVGVPRPAVEIKVREAGLDPAALDADQSKPFGKPTAAGAGGAPAAGPDAAGGVPLGQDPAYAPFFKMLKVGVPRPAVEIKVREAGLDPAALDADQSKPFGKPTAAGAGGAPAAGPDAAGGVPLGQDPAYAPFFKMLKVGVPRPAVEIKVREAGLDPAALDADQSKPFGKPTAAGAGGAPAAGPDAAGGVPLGQDPAYAPFFKMLKVGVPRPAVEIKDPAYAPFFKMLKVGVPRPAVEIKVREAGLDPAALDADQSKPFGKPTAAGAGGAPAAGPDAAGGVPLGQDPAYAPFFKMLKVGVPRPAVEIKVREAGLDPAALDADQSKPFGKPTAAGAGGAGAPAAGPDAAGGVPLGQDPAYAPFFKMLKVGVPRPAVEIKVREAGLDPAALDADQSKPFGKPTAAGAGGAPAAGPDAAGGVPLGQDPAYAPFFKMLKVGVPRPAVEIKVREAGLDPAALDADQSKPFGKPTAADAEPADPEAVPIKEHPEYGPFVKMLRLRVPRPAIENKMRVQGLDSAVLDLDPEEILPKRFRKSSKPAAAAASSHAKAKSSVIRKRLHWDELPEDRLAKTSFWDQVASEAREAGQSGVDIDSSDYEALFTKKKGAPSKPKPAAGAAAAGATKVRLVEFKRATNVGIGLARISMGTASVRACLRDLTCYAPDGKSQLSTADLHSLVDLVPTNEEVRTVMAFKGPRSQLGEAEAFFAAMADVKKPKARAMALHYQRQQATRKL</sequence>
<comment type="similarity">
    <text evidence="1">Belongs to the CCDC53 family.</text>
</comment>
<dbReference type="PROSITE" id="PS51444">
    <property type="entry name" value="FH2"/>
    <property type="match status" value="1"/>
</dbReference>
<dbReference type="GO" id="GO:0071203">
    <property type="term" value="C:WASH complex"/>
    <property type="evidence" value="ECO:0007669"/>
    <property type="project" value="InterPro"/>
</dbReference>
<reference evidence="5 6" key="1">
    <citation type="submission" date="2019-07" db="EMBL/GenBank/DDBJ databases">
        <title>Genomes of Cafeteria roenbergensis.</title>
        <authorList>
            <person name="Fischer M.G."/>
            <person name="Hackl T."/>
            <person name="Roman M."/>
        </authorList>
    </citation>
    <scope>NUCLEOTIDE SEQUENCE [LARGE SCALE GENOMIC DNA]</scope>
    <source>
        <strain evidence="5 6">RCC970-E3</strain>
    </source>
</reference>
<feature type="domain" description="Phosphatase tensin-type" evidence="3">
    <location>
        <begin position="12"/>
        <end position="206"/>
    </location>
</feature>
<proteinExistence type="inferred from homology"/>
<dbReference type="GO" id="GO:0030041">
    <property type="term" value="P:actin filament polymerization"/>
    <property type="evidence" value="ECO:0007669"/>
    <property type="project" value="TreeGrafter"/>
</dbReference>
<feature type="region of interest" description="Disordered" evidence="2">
    <location>
        <begin position="1031"/>
        <end position="1059"/>
    </location>
</feature>
<evidence type="ECO:0000313" key="5">
    <source>
        <dbReference type="EMBL" id="KAA0171022.1"/>
    </source>
</evidence>
<dbReference type="SUPFAM" id="SSF101447">
    <property type="entry name" value="Formin homology 2 domain (FH2 domain)"/>
    <property type="match status" value="1"/>
</dbReference>
<gene>
    <name evidence="5" type="ORF">FNF28_01027</name>
</gene>
<feature type="region of interest" description="Disordered" evidence="2">
    <location>
        <begin position="279"/>
        <end position="300"/>
    </location>
</feature>
<dbReference type="Pfam" id="PF10152">
    <property type="entry name" value="CCDC53"/>
    <property type="match status" value="9"/>
</dbReference>
<feature type="compositionally biased region" description="Low complexity" evidence="2">
    <location>
        <begin position="372"/>
        <end position="388"/>
    </location>
</feature>
<feature type="region of interest" description="Disordered" evidence="2">
    <location>
        <begin position="802"/>
        <end position="830"/>
    </location>
</feature>
<evidence type="ECO:0000256" key="2">
    <source>
        <dbReference type="SAM" id="MobiDB-lite"/>
    </source>
</evidence>
<comment type="caution">
    <text evidence="5">The sequence shown here is derived from an EMBL/GenBank/DDBJ whole genome shotgun (WGS) entry which is preliminary data.</text>
</comment>
<dbReference type="EMBL" id="VLTL01000009">
    <property type="protein sequence ID" value="KAA0171022.1"/>
    <property type="molecule type" value="Genomic_DNA"/>
</dbReference>